<evidence type="ECO:0000313" key="10">
    <source>
        <dbReference type="Proteomes" id="UP000005239"/>
    </source>
</evidence>
<dbReference type="GO" id="GO:0005783">
    <property type="term" value="C:endoplasmic reticulum"/>
    <property type="evidence" value="ECO:0000318"/>
    <property type="project" value="GO_Central"/>
</dbReference>
<dbReference type="SUPFAM" id="SSF48371">
    <property type="entry name" value="ARM repeat"/>
    <property type="match status" value="1"/>
</dbReference>
<feature type="region of interest" description="Disordered" evidence="7">
    <location>
        <begin position="1142"/>
        <end position="1171"/>
    </location>
</feature>
<dbReference type="GO" id="GO:0005794">
    <property type="term" value="C:Golgi apparatus"/>
    <property type="evidence" value="ECO:0000318"/>
    <property type="project" value="GO_Central"/>
</dbReference>
<feature type="compositionally biased region" description="Pro residues" evidence="7">
    <location>
        <begin position="1039"/>
        <end position="1056"/>
    </location>
</feature>
<evidence type="ECO:0000256" key="3">
    <source>
        <dbReference type="ARBA" id="ARBA00022729"/>
    </source>
</evidence>
<evidence type="ECO:0000259" key="8">
    <source>
        <dbReference type="Pfam" id="PF19444"/>
    </source>
</evidence>
<dbReference type="Gene3D" id="1.25.10.20">
    <property type="entry name" value="Vitellinogen, superhelical"/>
    <property type="match status" value="1"/>
</dbReference>
<reference evidence="10" key="1">
    <citation type="journal article" date="2008" name="Nat. Genet.">
        <title>The Pristionchus pacificus genome provides a unique perspective on nematode lifestyle and parasitism.</title>
        <authorList>
            <person name="Dieterich C."/>
            <person name="Clifton S.W."/>
            <person name="Schuster L.N."/>
            <person name="Chinwalla A."/>
            <person name="Delehaunty K."/>
            <person name="Dinkelacker I."/>
            <person name="Fulton L."/>
            <person name="Fulton R."/>
            <person name="Godfrey J."/>
            <person name="Minx P."/>
            <person name="Mitreva M."/>
            <person name="Roeseler W."/>
            <person name="Tian H."/>
            <person name="Witte H."/>
            <person name="Yang S.P."/>
            <person name="Wilson R.K."/>
            <person name="Sommer R.J."/>
        </authorList>
    </citation>
    <scope>NUCLEOTIDE SEQUENCE [LARGE SCALE GENOMIC DNA]</scope>
    <source>
        <strain evidence="10">PS312</strain>
    </source>
</reference>
<dbReference type="Pfam" id="PF19444">
    <property type="entry name" value="MTP_lip_bd"/>
    <property type="match status" value="1"/>
</dbReference>
<accession>A0A8R1YBE6</accession>
<comment type="function">
    <text evidence="5">The coatomer is a cytosolic protein complex that binds to dilysine motifs and reversibly associates with Golgi non-clathrin-coated vesicles, which further mediate biosynthetic protein transport from the ER, via the Golgi up to the trans Golgi network. Coatomer complex is required for budding from Golgi membranes, and is essential for the retrograde Golgi-to-ER transport of dilysine-tagged proteins.</text>
</comment>
<dbReference type="InterPro" id="IPR015943">
    <property type="entry name" value="WD40/YVTN_repeat-like_dom_sf"/>
</dbReference>
<dbReference type="InterPro" id="IPR045811">
    <property type="entry name" value="MTP_lip-bd"/>
</dbReference>
<dbReference type="CDD" id="cd00200">
    <property type="entry name" value="WD40"/>
    <property type="match status" value="1"/>
</dbReference>
<evidence type="ECO:0000256" key="6">
    <source>
        <dbReference type="ARBA" id="ARBA00032920"/>
    </source>
</evidence>
<feature type="domain" description="MTP large subunit lipid-binding" evidence="8">
    <location>
        <begin position="1269"/>
        <end position="1439"/>
    </location>
</feature>
<organism evidence="9 10">
    <name type="scientific">Pristionchus pacificus</name>
    <name type="common">Parasitic nematode worm</name>
    <dbReference type="NCBI Taxonomy" id="54126"/>
    <lineage>
        <taxon>Eukaryota</taxon>
        <taxon>Metazoa</taxon>
        <taxon>Ecdysozoa</taxon>
        <taxon>Nematoda</taxon>
        <taxon>Chromadorea</taxon>
        <taxon>Rhabditida</taxon>
        <taxon>Rhabditina</taxon>
        <taxon>Diplogasteromorpha</taxon>
        <taxon>Diplogasteroidea</taxon>
        <taxon>Neodiplogasteridae</taxon>
        <taxon>Pristionchus</taxon>
    </lineage>
</organism>
<comment type="subcellular location">
    <subcellularLocation>
        <location evidence="1">Endoplasmic reticulum</location>
    </subcellularLocation>
</comment>
<evidence type="ECO:0000256" key="7">
    <source>
        <dbReference type="SAM" id="MobiDB-lite"/>
    </source>
</evidence>
<evidence type="ECO:0000256" key="2">
    <source>
        <dbReference type="ARBA" id="ARBA00022448"/>
    </source>
</evidence>
<dbReference type="InterPro" id="IPR011030">
    <property type="entry name" value="Lipovitellin_superhlx_dom"/>
</dbReference>
<dbReference type="PROSITE" id="PS50294">
    <property type="entry name" value="WD_REPEATS_REGION"/>
    <property type="match status" value="3"/>
</dbReference>
<keyword evidence="4" id="KW-0256">Endoplasmic reticulum</keyword>
<dbReference type="GO" id="GO:0016323">
    <property type="term" value="C:basolateral plasma membrane"/>
    <property type="evidence" value="ECO:0000318"/>
    <property type="project" value="GO_Central"/>
</dbReference>
<dbReference type="PANTHER" id="PTHR13024">
    <property type="entry name" value="MICROSOMAL TRIGLYCERIDE TRANSFER PROTEIN, LARGE SUBUNIT"/>
    <property type="match status" value="1"/>
</dbReference>
<dbReference type="Pfam" id="PF00400">
    <property type="entry name" value="WD40"/>
    <property type="match status" value="6"/>
</dbReference>
<gene>
    <name evidence="9" type="primary">WBGene00101116</name>
</gene>
<dbReference type="InterPro" id="IPR039988">
    <property type="entry name" value="MTTP"/>
</dbReference>
<dbReference type="PANTHER" id="PTHR13024:SF0">
    <property type="entry name" value="MICROSOMAL TRIACYLGLYCEROL TRANSFER PROTEIN"/>
    <property type="match status" value="1"/>
</dbReference>
<dbReference type="InterPro" id="IPR016024">
    <property type="entry name" value="ARM-type_fold"/>
</dbReference>
<feature type="region of interest" description="Disordered" evidence="7">
    <location>
        <begin position="1039"/>
        <end position="1062"/>
    </location>
</feature>
<dbReference type="EnsemblMetazoa" id="PPA11562.1">
    <property type="protein sequence ID" value="PPA11562.1"/>
    <property type="gene ID" value="WBGene00101116"/>
</dbReference>
<dbReference type="GO" id="GO:0008289">
    <property type="term" value="F:lipid binding"/>
    <property type="evidence" value="ECO:0007669"/>
    <property type="project" value="InterPro"/>
</dbReference>
<reference evidence="9" key="2">
    <citation type="submission" date="2022-06" db="UniProtKB">
        <authorList>
            <consortium name="EnsemblMetazoa"/>
        </authorList>
    </citation>
    <scope>IDENTIFICATION</scope>
    <source>
        <strain evidence="9">PS312</strain>
    </source>
</reference>
<keyword evidence="2" id="KW-0813">Transport</keyword>
<evidence type="ECO:0000256" key="5">
    <source>
        <dbReference type="ARBA" id="ARBA00025536"/>
    </source>
</evidence>
<dbReference type="FunFam" id="2.130.10.10:FF:000016">
    <property type="entry name" value="Coatomer alpha subunit, putative"/>
    <property type="match status" value="1"/>
</dbReference>
<dbReference type="InterPro" id="IPR036322">
    <property type="entry name" value="WD40_repeat_dom_sf"/>
</dbReference>
<name>A0A2A6BY80_PRIPA</name>
<dbReference type="SMART" id="SM00320">
    <property type="entry name" value="WD40"/>
    <property type="match status" value="6"/>
</dbReference>
<dbReference type="InterPro" id="IPR001680">
    <property type="entry name" value="WD40_rpt"/>
</dbReference>
<proteinExistence type="predicted"/>
<sequence length="1444" mass="160450">MQSTRKFFAPSDRVKSVDLHPSEPWMAVGLRNGEVNVWNYNRKEIVRSFKVSSSPVRAAVFIVRKGWLVTGSDDKFVRVFDYTTGEKVEEFEAHDDFITSIAVHPTQSFILTAGDDKLIKQWNWDKDWAVEQIYEGHTHYVMQIAINPKDSETFASASLDNTVKMWQMGTTTHSYTLEGHDKGVNCVSFYNGQDCDKSILVSGGDDHLVKVWKYESKKCIATIEGHTGNVTSVQFHSSLPLIISTAESFEEGTVRVWNVENYRMESVLDDDLGRAWCVQTLGDTVAVGYDRGCVVHTISGTERERVPLPFSSTMKLLLLVLVVAAAVIAEENVEYGEGGRRKAKREDMPRQYPIDGTETRVLHFDYTYLSETVMYDTLENKIDAPSVYINASLTFDILHHGNGDILAVWKVVDCFSGNCGAPPPVWVSFVQGGNNLNAVYVDKEDVPADFVPRWNFLYAIIHTIYTPAEGGEGDEQYTKTKYGMCDVHFSRPEDKRFRRKMGGCDLIGSTNTSRIDGLIVTRYKNEAHYIQNTKVDADIVRIESIEELGLSSPFDHNFGMTVETRSHMEMTNRTFRVIERMCPLGQDPHQCATDNGLIKVGDRLYEDVVLNREHEEKHQEAKFAAALATLRGVYNNDKSWTEDHAAGFGDLLIAAKKIDGAAAAIGKALQDGDNYDIREVLATALGALGGVDAVHTVREVIYGEDSALTRFGPHFLFGLAHHTHAPSDKFLKELMYWLRDTPSTYALHWDIANTIATVLRRDCERTVSTRNACEKGKRPILEKFVNDLTDCKDERCIRRSFEVLVNLPNQKAVSFASSHLCSSDPTIQLRAAQLIARAPARFYSSELTYALIRVFRNTCPSPSSTAASMAALNAILKSIPESQTAGTLILRTESLDSPQDHELWNYVYDAVAVSRLFEVAKDSFWSTLRSFRVFRPNYSQRSLKADSNAFGADIAEFASFAGRLRSSSEFSKGVFRGSNLVMSGLKTGGAKAAPEWPLFELDLESSGLESYVDPDQKMTDVTNPKHYLPFADTARLPPVPLLPSPVSPSSRPPPASPSSYRPLSLPVDCASAASSFLTVLSVMPDYLGDDQRKTKKTAEKEDDKPFLALDENDIAVNELSGVKESDTGLAPPALWDIAADKQAMQQEQPLQERVRSSQENNNNKPKENNDETLSVCLDTTKDAVVSHCGHLFGLALCNGSTLVPIVKCALCARLSSPATSTVVVVMRRIRATMFLIDRASRDKRHPKDSPDSTSEMELARVECTSHSESAMMSAAMSANGQTIRVFESAIPLRTFSTFYPLLSGLTVNLDAAAVAAVRLFGSCEISLWNRDSISEIHVNTSTALTASATLILDGESTQRLDSKLSLITGVQSRTDAKFAKKPYRFCVNMGNDASVVSVSTLRIDDMQEEEPKVQTTRSTRSLPGHSWYLGDAMRKQCRAYHKEL</sequence>
<evidence type="ECO:0000313" key="9">
    <source>
        <dbReference type="EnsemblMetazoa" id="PPA11562.1"/>
    </source>
</evidence>
<dbReference type="GO" id="GO:0005548">
    <property type="term" value="F:phospholipid transporter activity"/>
    <property type="evidence" value="ECO:0000318"/>
    <property type="project" value="GO_Central"/>
</dbReference>
<protein>
    <recommendedName>
        <fullName evidence="6">Beta'-coat protein</fullName>
    </recommendedName>
</protein>
<keyword evidence="10" id="KW-1185">Reference proteome</keyword>
<evidence type="ECO:0000256" key="4">
    <source>
        <dbReference type="ARBA" id="ARBA00022824"/>
    </source>
</evidence>
<evidence type="ECO:0000256" key="1">
    <source>
        <dbReference type="ARBA" id="ARBA00004240"/>
    </source>
</evidence>
<dbReference type="Proteomes" id="UP000005239">
    <property type="component" value="Unassembled WGS sequence"/>
</dbReference>
<dbReference type="GO" id="GO:0042157">
    <property type="term" value="P:lipoprotein metabolic process"/>
    <property type="evidence" value="ECO:0000318"/>
    <property type="project" value="GO_Central"/>
</dbReference>
<accession>A0A2A6BY80</accession>
<dbReference type="SUPFAM" id="SSF50978">
    <property type="entry name" value="WD40 repeat-like"/>
    <property type="match status" value="1"/>
</dbReference>
<dbReference type="Gene3D" id="2.130.10.10">
    <property type="entry name" value="YVTN repeat-like/Quinoprotein amine dehydrogenase"/>
    <property type="match status" value="1"/>
</dbReference>
<dbReference type="PROSITE" id="PS50082">
    <property type="entry name" value="WD_REPEATS_2"/>
    <property type="match status" value="5"/>
</dbReference>
<keyword evidence="3" id="KW-0732">Signal</keyword>